<proteinExistence type="predicted"/>
<name>A0A9X1HNH0_9BACT</name>
<evidence type="ECO:0000313" key="2">
    <source>
        <dbReference type="Proteomes" id="UP001139409"/>
    </source>
</evidence>
<keyword evidence="2" id="KW-1185">Reference proteome</keyword>
<protein>
    <submittedName>
        <fullName evidence="1">DUF6515 family protein</fullName>
    </submittedName>
</protein>
<dbReference type="Proteomes" id="UP001139409">
    <property type="component" value="Unassembled WGS sequence"/>
</dbReference>
<evidence type="ECO:0000313" key="1">
    <source>
        <dbReference type="EMBL" id="MCA6074048.1"/>
    </source>
</evidence>
<accession>A0A9X1HNH0</accession>
<organism evidence="1 2">
    <name type="scientific">Fulvivirga sedimenti</name>
    <dbReference type="NCBI Taxonomy" id="2879465"/>
    <lineage>
        <taxon>Bacteria</taxon>
        <taxon>Pseudomonadati</taxon>
        <taxon>Bacteroidota</taxon>
        <taxon>Cytophagia</taxon>
        <taxon>Cytophagales</taxon>
        <taxon>Fulvivirgaceae</taxon>
        <taxon>Fulvivirga</taxon>
    </lineage>
</organism>
<dbReference type="AlphaFoldDB" id="A0A9X1HNH0"/>
<dbReference type="RefSeq" id="WP_225697153.1">
    <property type="nucleotide sequence ID" value="NZ_JAIXNE010000001.1"/>
</dbReference>
<dbReference type="InterPro" id="IPR045398">
    <property type="entry name" value="DUF6515"/>
</dbReference>
<reference evidence="1" key="1">
    <citation type="submission" date="2021-09" db="EMBL/GenBank/DDBJ databases">
        <title>Fulvivirga sp. isolated from coastal sediment.</title>
        <authorList>
            <person name="Yu H."/>
        </authorList>
    </citation>
    <scope>NUCLEOTIDE SEQUENCE</scope>
    <source>
        <strain evidence="1">1062</strain>
    </source>
</reference>
<gene>
    <name evidence="1" type="ORF">LDX50_04165</name>
</gene>
<comment type="caution">
    <text evidence="1">The sequence shown here is derived from an EMBL/GenBank/DDBJ whole genome shotgun (WGS) entry which is preliminary data.</text>
</comment>
<dbReference type="Pfam" id="PF20125">
    <property type="entry name" value="DUF6515"/>
    <property type="match status" value="1"/>
</dbReference>
<sequence length="204" mass="23302">MNKILISSLLICFFLTGTDEFVSTASAQTVAKRVERRVDRRVDRRFDRRVERRVHRRVSRRAHVRYAGLPVYRSTVTVLPSGAVHVKVRGNAYHYHNGIYYHAHGKSFTVVRPVAGVRVRVLPARAIALSHMGIRYHYYYGAFYVQKGDEYEVVDAPAGAVVDALPEGYTVKVIDDVEYYELDGVTYREVDAEEFEDGVGFEVI</sequence>
<dbReference type="EMBL" id="JAIXNE010000001">
    <property type="protein sequence ID" value="MCA6074048.1"/>
    <property type="molecule type" value="Genomic_DNA"/>
</dbReference>